<keyword evidence="3" id="KW-1185">Reference proteome</keyword>
<dbReference type="Proteomes" id="UP001324634">
    <property type="component" value="Chromosome"/>
</dbReference>
<dbReference type="EMBL" id="CP139487">
    <property type="protein sequence ID" value="WPU66079.1"/>
    <property type="molecule type" value="Genomic_DNA"/>
</dbReference>
<sequence>MSRYWKTEEVFFDGDEYFDRLMKDIDQAQHYITMEMYIFNDDMLGKKIVAHLINAHQRGVKVQIIVDGVGSYLFFDKLHGIFQKKGILVKMYNPLPFYHPYYGKLNFIRKLQIMSVRLVRLNKRNHRKIVTIDNTIMYTGSFNVTAEHTKYHTDKPWKDMGMRVTGDNVRFAVLNFKKNWKLRDYFRYKKQLKRTLNINWRQSPLRLNHTLFMKRYFYKNFLQKIHKSQNRIWLMTPYFIPKRRLIRALGKAARRGVDVRILISSRTDVEFFRWLQYFYYAYLINKGVKVYQYTDSVLHAKNYIIDDWMTIGSTNLNHRSFIHDLEVDLVVQDPENKKLVEEHFLSSLVDQKDITLEGLKQRPLWDRALSRLFFLFKYWF</sequence>
<proteinExistence type="predicted"/>
<reference evidence="2 3" key="1">
    <citation type="submission" date="2023-11" db="EMBL/GenBank/DDBJ databases">
        <title>Peredibacter starrii A3.12.</title>
        <authorList>
            <person name="Mitchell R.J."/>
        </authorList>
    </citation>
    <scope>NUCLEOTIDE SEQUENCE [LARGE SCALE GENOMIC DNA]</scope>
    <source>
        <strain evidence="2 3">A3.12</strain>
    </source>
</reference>
<evidence type="ECO:0000313" key="3">
    <source>
        <dbReference type="Proteomes" id="UP001324634"/>
    </source>
</evidence>
<accession>A0AAX4HRX2</accession>
<dbReference type="GO" id="GO:0016020">
    <property type="term" value="C:membrane"/>
    <property type="evidence" value="ECO:0007669"/>
    <property type="project" value="TreeGrafter"/>
</dbReference>
<evidence type="ECO:0000313" key="2">
    <source>
        <dbReference type="EMBL" id="WPU66079.1"/>
    </source>
</evidence>
<dbReference type="RefSeq" id="WP_321397854.1">
    <property type="nucleotide sequence ID" value="NZ_CP139487.1"/>
</dbReference>
<dbReference type="PIRSF" id="PIRSF000850">
    <property type="entry name" value="Phospholipase_D_PSS"/>
    <property type="match status" value="1"/>
</dbReference>
<organism evidence="2 3">
    <name type="scientific">Peredibacter starrii</name>
    <dbReference type="NCBI Taxonomy" id="28202"/>
    <lineage>
        <taxon>Bacteria</taxon>
        <taxon>Pseudomonadati</taxon>
        <taxon>Bdellovibrionota</taxon>
        <taxon>Bacteriovoracia</taxon>
        <taxon>Bacteriovoracales</taxon>
        <taxon>Bacteriovoracaceae</taxon>
        <taxon>Peredibacter</taxon>
    </lineage>
</organism>
<dbReference type="PANTHER" id="PTHR21248">
    <property type="entry name" value="CARDIOLIPIN SYNTHASE"/>
    <property type="match status" value="1"/>
</dbReference>
<dbReference type="CDD" id="cd09110">
    <property type="entry name" value="PLDc_CLS_1"/>
    <property type="match status" value="1"/>
</dbReference>
<dbReference type="PANTHER" id="PTHR21248:SF22">
    <property type="entry name" value="PHOSPHOLIPASE D"/>
    <property type="match status" value="1"/>
</dbReference>
<protein>
    <submittedName>
        <fullName evidence="2">Phospholipase D-like domain-containing protein</fullName>
    </submittedName>
</protein>
<dbReference type="GO" id="GO:0032049">
    <property type="term" value="P:cardiolipin biosynthetic process"/>
    <property type="evidence" value="ECO:0007669"/>
    <property type="project" value="UniProtKB-ARBA"/>
</dbReference>
<dbReference type="CDD" id="cd09159">
    <property type="entry name" value="PLDc_ybhO_like_2"/>
    <property type="match status" value="1"/>
</dbReference>
<gene>
    <name evidence="2" type="ORF">SOO65_04905</name>
</gene>
<dbReference type="SUPFAM" id="SSF56024">
    <property type="entry name" value="Phospholipase D/nuclease"/>
    <property type="match status" value="2"/>
</dbReference>
<dbReference type="Gene3D" id="3.30.870.10">
    <property type="entry name" value="Endonuclease Chain A"/>
    <property type="match status" value="2"/>
</dbReference>
<dbReference type="AlphaFoldDB" id="A0AAX4HRX2"/>
<evidence type="ECO:0000259" key="1">
    <source>
        <dbReference type="PROSITE" id="PS50035"/>
    </source>
</evidence>
<dbReference type="InterPro" id="IPR001736">
    <property type="entry name" value="PLipase_D/transphosphatidylase"/>
</dbReference>
<dbReference type="InterPro" id="IPR025202">
    <property type="entry name" value="PLD-like_dom"/>
</dbReference>
<dbReference type="KEGG" id="psti:SOO65_04905"/>
<dbReference type="PROSITE" id="PS50035">
    <property type="entry name" value="PLD"/>
    <property type="match status" value="2"/>
</dbReference>
<name>A0AAX4HRX2_9BACT</name>
<feature type="domain" description="PLD phosphodiesterase" evidence="1">
    <location>
        <begin position="121"/>
        <end position="148"/>
    </location>
</feature>
<dbReference type="Pfam" id="PF13091">
    <property type="entry name" value="PLDc_2"/>
    <property type="match status" value="2"/>
</dbReference>
<dbReference type="SMART" id="SM00155">
    <property type="entry name" value="PLDc"/>
    <property type="match status" value="2"/>
</dbReference>
<dbReference type="GO" id="GO:0008808">
    <property type="term" value="F:cardiolipin synthase activity"/>
    <property type="evidence" value="ECO:0007669"/>
    <property type="project" value="TreeGrafter"/>
</dbReference>
<feature type="domain" description="PLD phosphodiesterase" evidence="1">
    <location>
        <begin position="294"/>
        <end position="320"/>
    </location>
</feature>